<proteinExistence type="predicted"/>
<gene>
    <name evidence="2" type="ORF">PGO_126140</name>
</gene>
<evidence type="ECO:0000256" key="1">
    <source>
        <dbReference type="SAM" id="MobiDB-lite"/>
    </source>
</evidence>
<accession>A0A1Y1JJD5</accession>
<dbReference type="OrthoDB" id="392654at2759"/>
<dbReference type="RefSeq" id="XP_028545205.1">
    <property type="nucleotide sequence ID" value="XM_028689404.1"/>
</dbReference>
<evidence type="ECO:0000313" key="3">
    <source>
        <dbReference type="Proteomes" id="UP000195521"/>
    </source>
</evidence>
<dbReference type="Proteomes" id="UP000195521">
    <property type="component" value="Unassembled WGS sequence"/>
</dbReference>
<dbReference type="GeneID" id="39749353"/>
<reference evidence="3" key="1">
    <citation type="submission" date="2017-04" db="EMBL/GenBank/DDBJ databases">
        <title>Plasmodium gonderi genome.</title>
        <authorList>
            <person name="Arisue N."/>
            <person name="Honma H."/>
            <person name="Kawai S."/>
            <person name="Tougan T."/>
            <person name="Tanabe K."/>
            <person name="Horii T."/>
        </authorList>
    </citation>
    <scope>NUCLEOTIDE SEQUENCE [LARGE SCALE GENOMIC DNA]</scope>
    <source>
        <strain evidence="3">ATCC 30045</strain>
    </source>
</reference>
<protein>
    <submittedName>
        <fullName evidence="2">Uncharacterized protein</fullName>
    </submittedName>
</protein>
<dbReference type="EMBL" id="BDQF01000013">
    <property type="protein sequence ID" value="GAW82616.1"/>
    <property type="molecule type" value="Genomic_DNA"/>
</dbReference>
<evidence type="ECO:0000313" key="2">
    <source>
        <dbReference type="EMBL" id="GAW82616.1"/>
    </source>
</evidence>
<feature type="region of interest" description="Disordered" evidence="1">
    <location>
        <begin position="1"/>
        <end position="29"/>
    </location>
</feature>
<dbReference type="AlphaFoldDB" id="A0A1Y1JJD5"/>
<comment type="caution">
    <text evidence="2">The sequence shown here is derived from an EMBL/GenBank/DDBJ whole genome shotgun (WGS) entry which is preliminary data.</text>
</comment>
<organism evidence="2 3">
    <name type="scientific">Plasmodium gonderi</name>
    <dbReference type="NCBI Taxonomy" id="77519"/>
    <lineage>
        <taxon>Eukaryota</taxon>
        <taxon>Sar</taxon>
        <taxon>Alveolata</taxon>
        <taxon>Apicomplexa</taxon>
        <taxon>Aconoidasida</taxon>
        <taxon>Haemosporida</taxon>
        <taxon>Plasmodiidae</taxon>
        <taxon>Plasmodium</taxon>
        <taxon>Plasmodium (Plasmodium)</taxon>
    </lineage>
</organism>
<keyword evidence="3" id="KW-1185">Reference proteome</keyword>
<feature type="compositionally biased region" description="Basic residues" evidence="1">
    <location>
        <begin position="1"/>
        <end position="16"/>
    </location>
</feature>
<dbReference type="OMA" id="PRKLTTC"/>
<sequence>MALKSTKKRTIAKKAPQKNATTKTKSKEQNFVYPKEEDLLNYNPFMTKEEIKPFELNIENEEISDEEEIEKDSFKELLKRRIKKMNQKVRKHHKRDSNLRKRHEVGIEISGKSWFENKLLNDVPRKLTIC</sequence>
<name>A0A1Y1JJD5_PLAGO</name>